<keyword evidence="1" id="KW-0597">Phosphoprotein</keyword>
<dbReference type="PROSITE" id="PS50011">
    <property type="entry name" value="PROTEIN_KINASE_DOM"/>
    <property type="match status" value="1"/>
</dbReference>
<feature type="transmembrane region" description="Helical" evidence="4">
    <location>
        <begin position="47"/>
        <end position="66"/>
    </location>
</feature>
<protein>
    <recommendedName>
        <fullName evidence="5">Protein kinase domain-containing protein</fullName>
    </recommendedName>
</protein>
<dbReference type="EMBL" id="ASPP01007347">
    <property type="protein sequence ID" value="ETO27286.1"/>
    <property type="molecule type" value="Genomic_DNA"/>
</dbReference>
<dbReference type="Gene3D" id="1.10.510.10">
    <property type="entry name" value="Transferase(Phosphotransferase) domain 1"/>
    <property type="match status" value="1"/>
</dbReference>
<keyword evidence="4" id="KW-0472">Membrane</keyword>
<organism evidence="6 7">
    <name type="scientific">Reticulomyxa filosa</name>
    <dbReference type="NCBI Taxonomy" id="46433"/>
    <lineage>
        <taxon>Eukaryota</taxon>
        <taxon>Sar</taxon>
        <taxon>Rhizaria</taxon>
        <taxon>Retaria</taxon>
        <taxon>Foraminifera</taxon>
        <taxon>Monothalamids</taxon>
        <taxon>Reticulomyxidae</taxon>
        <taxon>Reticulomyxa</taxon>
    </lineage>
</organism>
<evidence type="ECO:0000313" key="6">
    <source>
        <dbReference type="EMBL" id="ETO27286.1"/>
    </source>
</evidence>
<gene>
    <name evidence="6" type="ORF">RFI_09845</name>
</gene>
<dbReference type="OrthoDB" id="10263903at2759"/>
<proteinExistence type="predicted"/>
<dbReference type="Pfam" id="PF00069">
    <property type="entry name" value="Pkinase"/>
    <property type="match status" value="1"/>
</dbReference>
<comment type="catalytic activity">
    <reaction evidence="2">
        <text>L-threonyl-[protein] + ATP = O-phospho-L-threonyl-[protein] + ADP + H(+)</text>
        <dbReference type="Rhea" id="RHEA:46608"/>
        <dbReference type="Rhea" id="RHEA-COMP:11060"/>
        <dbReference type="Rhea" id="RHEA-COMP:11605"/>
        <dbReference type="ChEBI" id="CHEBI:15378"/>
        <dbReference type="ChEBI" id="CHEBI:30013"/>
        <dbReference type="ChEBI" id="CHEBI:30616"/>
        <dbReference type="ChEBI" id="CHEBI:61977"/>
        <dbReference type="ChEBI" id="CHEBI:456216"/>
        <dbReference type="EC" id="2.7.11.1"/>
    </reaction>
</comment>
<evidence type="ECO:0000256" key="2">
    <source>
        <dbReference type="ARBA" id="ARBA00047899"/>
    </source>
</evidence>
<sequence length="138" mass="16226">MNKEEENSAGGKGTHLDRKKLFSTVGTPDYIAIEVLYQKGYDKMVDWWSLGVIMFECLVGFAPFHAKDPLATCRKIVRYEKYFKIPPEAKVTKHALDLMKRLVCPAHRRIGIDQIKKHQWFKVWCIFFSFCLNQKKRQ</sequence>
<comment type="caution">
    <text evidence="6">The sequence shown here is derived from an EMBL/GenBank/DDBJ whole genome shotgun (WGS) entry which is preliminary data.</text>
</comment>
<reference evidence="6 7" key="1">
    <citation type="journal article" date="2013" name="Curr. Biol.">
        <title>The Genome of the Foraminiferan Reticulomyxa filosa.</title>
        <authorList>
            <person name="Glockner G."/>
            <person name="Hulsmann N."/>
            <person name="Schleicher M."/>
            <person name="Noegel A.A."/>
            <person name="Eichinger L."/>
            <person name="Gallinger C."/>
            <person name="Pawlowski J."/>
            <person name="Sierra R."/>
            <person name="Euteneuer U."/>
            <person name="Pillet L."/>
            <person name="Moustafa A."/>
            <person name="Platzer M."/>
            <person name="Groth M."/>
            <person name="Szafranski K."/>
            <person name="Schliwa M."/>
        </authorList>
    </citation>
    <scope>NUCLEOTIDE SEQUENCE [LARGE SCALE GENOMIC DNA]</scope>
</reference>
<dbReference type="InterPro" id="IPR000719">
    <property type="entry name" value="Prot_kinase_dom"/>
</dbReference>
<dbReference type="PANTHER" id="PTHR22988">
    <property type="entry name" value="MYOTONIC DYSTROPHY S/T KINASE-RELATED"/>
    <property type="match status" value="1"/>
</dbReference>
<name>X6NMQ7_RETFI</name>
<dbReference type="AlphaFoldDB" id="X6NMQ7"/>
<dbReference type="GO" id="GO:0004674">
    <property type="term" value="F:protein serine/threonine kinase activity"/>
    <property type="evidence" value="ECO:0007669"/>
    <property type="project" value="UniProtKB-EC"/>
</dbReference>
<evidence type="ECO:0000259" key="5">
    <source>
        <dbReference type="PROSITE" id="PS50011"/>
    </source>
</evidence>
<comment type="catalytic activity">
    <reaction evidence="3">
        <text>L-seryl-[protein] + ATP = O-phospho-L-seryl-[protein] + ADP + H(+)</text>
        <dbReference type="Rhea" id="RHEA:17989"/>
        <dbReference type="Rhea" id="RHEA-COMP:9863"/>
        <dbReference type="Rhea" id="RHEA-COMP:11604"/>
        <dbReference type="ChEBI" id="CHEBI:15378"/>
        <dbReference type="ChEBI" id="CHEBI:29999"/>
        <dbReference type="ChEBI" id="CHEBI:30616"/>
        <dbReference type="ChEBI" id="CHEBI:83421"/>
        <dbReference type="ChEBI" id="CHEBI:456216"/>
        <dbReference type="EC" id="2.7.11.1"/>
    </reaction>
</comment>
<dbReference type="SMART" id="SM00220">
    <property type="entry name" value="S_TKc"/>
    <property type="match status" value="1"/>
</dbReference>
<keyword evidence="7" id="KW-1185">Reference proteome</keyword>
<dbReference type="GO" id="GO:0005524">
    <property type="term" value="F:ATP binding"/>
    <property type="evidence" value="ECO:0007669"/>
    <property type="project" value="InterPro"/>
</dbReference>
<feature type="domain" description="Protein kinase" evidence="5">
    <location>
        <begin position="1"/>
        <end position="121"/>
    </location>
</feature>
<dbReference type="InterPro" id="IPR011009">
    <property type="entry name" value="Kinase-like_dom_sf"/>
</dbReference>
<evidence type="ECO:0000256" key="4">
    <source>
        <dbReference type="SAM" id="Phobius"/>
    </source>
</evidence>
<keyword evidence="4" id="KW-0812">Transmembrane</keyword>
<keyword evidence="4" id="KW-1133">Transmembrane helix</keyword>
<dbReference type="PANTHER" id="PTHR22988:SF76">
    <property type="entry name" value="CHROMOSOME UNDETERMINED SCAFFOLD_135, WHOLE GENOME SHOTGUN SEQUENCE"/>
    <property type="match status" value="1"/>
</dbReference>
<dbReference type="SUPFAM" id="SSF56112">
    <property type="entry name" value="Protein kinase-like (PK-like)"/>
    <property type="match status" value="1"/>
</dbReference>
<evidence type="ECO:0000313" key="7">
    <source>
        <dbReference type="Proteomes" id="UP000023152"/>
    </source>
</evidence>
<evidence type="ECO:0000256" key="1">
    <source>
        <dbReference type="ARBA" id="ARBA00022553"/>
    </source>
</evidence>
<dbReference type="InterPro" id="IPR050839">
    <property type="entry name" value="Rho-assoc_Ser/Thr_Kinase"/>
</dbReference>
<accession>X6NMQ7</accession>
<evidence type="ECO:0000256" key="3">
    <source>
        <dbReference type="ARBA" id="ARBA00048679"/>
    </source>
</evidence>
<dbReference type="Proteomes" id="UP000023152">
    <property type="component" value="Unassembled WGS sequence"/>
</dbReference>